<dbReference type="RefSeq" id="WP_085850393.1">
    <property type="nucleotide sequence ID" value="NZ_FNZV01000013.1"/>
</dbReference>
<dbReference type="Pfam" id="PF05437">
    <property type="entry name" value="AzlD"/>
    <property type="match status" value="1"/>
</dbReference>
<feature type="transmembrane region" description="Helical" evidence="1">
    <location>
        <begin position="89"/>
        <end position="107"/>
    </location>
</feature>
<keyword evidence="1" id="KW-0472">Membrane</keyword>
<proteinExistence type="predicted"/>
<dbReference type="AlphaFoldDB" id="A0A1Y5TGL6"/>
<gene>
    <name evidence="2" type="ORF">PAM7971_03303</name>
</gene>
<accession>A0A1Y5TGL6</accession>
<name>A0A1Y5TGL6_9RHOB</name>
<sequence length="108" mass="11489">MIEASTTQIWIIIIAMGLGTYIIRFSFLGLIGNRPLPSWLLRMLRFTPVAVLPGVVAPMLMGSGAESMDPLRLSCALATLVVGLITRNVLYAIIAGLGLFFGLGALLG</sequence>
<keyword evidence="3" id="KW-1185">Reference proteome</keyword>
<keyword evidence="1" id="KW-1133">Transmembrane helix</keyword>
<feature type="transmembrane region" description="Helical" evidence="1">
    <location>
        <begin position="43"/>
        <end position="61"/>
    </location>
</feature>
<evidence type="ECO:0000256" key="1">
    <source>
        <dbReference type="SAM" id="Phobius"/>
    </source>
</evidence>
<feature type="transmembrane region" description="Helical" evidence="1">
    <location>
        <begin position="6"/>
        <end position="31"/>
    </location>
</feature>
<keyword evidence="1" id="KW-0812">Transmembrane</keyword>
<dbReference type="STRING" id="658057.SAMN04488032_11367"/>
<organism evidence="2 3">
    <name type="scientific">Pacificibacter marinus</name>
    <dbReference type="NCBI Taxonomy" id="658057"/>
    <lineage>
        <taxon>Bacteria</taxon>
        <taxon>Pseudomonadati</taxon>
        <taxon>Pseudomonadota</taxon>
        <taxon>Alphaproteobacteria</taxon>
        <taxon>Rhodobacterales</taxon>
        <taxon>Roseobacteraceae</taxon>
        <taxon>Pacificibacter</taxon>
    </lineage>
</organism>
<reference evidence="2 3" key="1">
    <citation type="submission" date="2017-03" db="EMBL/GenBank/DDBJ databases">
        <authorList>
            <person name="Afonso C.L."/>
            <person name="Miller P.J."/>
            <person name="Scott M.A."/>
            <person name="Spackman E."/>
            <person name="Goraichik I."/>
            <person name="Dimitrov K.M."/>
            <person name="Suarez D.L."/>
            <person name="Swayne D.E."/>
        </authorList>
    </citation>
    <scope>NUCLEOTIDE SEQUENCE [LARGE SCALE GENOMIC DNA]</scope>
    <source>
        <strain evidence="2 3">CECT 7971</strain>
    </source>
</reference>
<dbReference type="Proteomes" id="UP000193307">
    <property type="component" value="Unassembled WGS sequence"/>
</dbReference>
<dbReference type="EMBL" id="FWFW01000013">
    <property type="protein sequence ID" value="SLN63563.1"/>
    <property type="molecule type" value="Genomic_DNA"/>
</dbReference>
<dbReference type="InterPro" id="IPR008407">
    <property type="entry name" value="Brnchd-chn_aa_trnsp_AzlD"/>
</dbReference>
<evidence type="ECO:0000313" key="3">
    <source>
        <dbReference type="Proteomes" id="UP000193307"/>
    </source>
</evidence>
<dbReference type="OrthoDB" id="6119856at2"/>
<evidence type="ECO:0000313" key="2">
    <source>
        <dbReference type="EMBL" id="SLN63563.1"/>
    </source>
</evidence>
<protein>
    <submittedName>
        <fullName evidence="2">Branched-chain amino acid transport protein (AzlD)</fullName>
    </submittedName>
</protein>